<dbReference type="STRING" id="29571.SAMN05878437_0129"/>
<dbReference type="InterPro" id="IPR014060">
    <property type="entry name" value="PglZ"/>
</dbReference>
<accession>A0A1M7ECR5</accession>
<dbReference type="NCBIfam" id="TIGR02687">
    <property type="entry name" value="BREX-1 system phosphatase PglZ type A"/>
    <property type="match status" value="1"/>
</dbReference>
<evidence type="ECO:0000313" key="2">
    <source>
        <dbReference type="Proteomes" id="UP000190911"/>
    </source>
</evidence>
<dbReference type="InterPro" id="IPR017850">
    <property type="entry name" value="Alkaline_phosphatase_core_sf"/>
</dbReference>
<organism evidence="1 2">
    <name type="scientific">Vreelandella subglaciescola</name>
    <dbReference type="NCBI Taxonomy" id="29571"/>
    <lineage>
        <taxon>Bacteria</taxon>
        <taxon>Pseudomonadati</taxon>
        <taxon>Pseudomonadota</taxon>
        <taxon>Gammaproteobacteria</taxon>
        <taxon>Oceanospirillales</taxon>
        <taxon>Halomonadaceae</taxon>
        <taxon>Vreelandella</taxon>
    </lineage>
</organism>
<evidence type="ECO:0000313" key="1">
    <source>
        <dbReference type="EMBL" id="SHL89523.1"/>
    </source>
</evidence>
<dbReference type="AlphaFoldDB" id="A0A1M7ECR5"/>
<proteinExistence type="predicted"/>
<dbReference type="RefSeq" id="WP_079550444.1">
    <property type="nucleotide sequence ID" value="NZ_LT670847.1"/>
</dbReference>
<protein>
    <submittedName>
        <fullName evidence="1">TIGR02687 family protein</fullName>
    </submittedName>
</protein>
<dbReference type="Proteomes" id="UP000190911">
    <property type="component" value="Chromosome I"/>
</dbReference>
<dbReference type="OrthoDB" id="9769734at2"/>
<name>A0A1M7ECR5_9GAMM</name>
<sequence>MQLDQLQQGLQYAFFTDGHRLVFWYDAPGHFADVLDELSLDGVQVLNMAGQSTFGVKLRLELDEPDTPTLLYFPYAEPAPEDDWLLDIKLYSGRFYADRISMIFNELGLTRHVLREHLGQRQAFLGSRKRIDALKRLVTPSVDEEGVDLAMCAAVLGAQASDVATLLFHLATEAVKEETGLEANPTALNEMDKYGLVPALVQALQVEVGYSATQEEPDLEKEDGKAPLHFGQLMLRLLTTGYCESISAIPDWAQSHAIASVNARATSRALLSRWRDSSSFYPAFDVISGWVADALRIEDKIRDVPLEQLANAATFEAVEQQVIIDLCQAVPQADSRDLAVFRGVIANRLDGYWASRHKNDERRIRYRQLYAALSAAIDLFVLRQQYSDGFHYQSVEALYHAYCAELYRFDTAYRHYAVASDSAGVELLKRLDDAVECCYDEWFLGQLTRNWSERVDAEGRLADWKLPRIPQQQHFFREAVQPQLDAHRNKRLVVIISDAFRFEAAEELRERINAKRYSEATLSSQLGVVPSYTTLGMASLLPHRELAYKPDSDTVLVNGQSSQGTANRSKLLSDALNGQAMAVTAEEARGWSRGQGREALKGMQLVYVYHNVVDARGDTASTESETFAAVEDAIDELDQLTRKVLMHFNTSTVLVTADHGFLFQRGKLDATDRTALGEKPAMAFKSKKRYVLNSPQAGRRLPDNPSVWHGHTRDTAGTSCDTEFWIPKGAHRFHFVGGARFVHGGIMPQEIAVPVLTVKQLRGEKAEKRTRRKVGVISPKASMKMVNNIQRFELMQTEAVSEQHRPVTLAVAIYAGDAIVSSEEAVTFDSASGDMNDRMKLVRLSLAGTDFDRKRDYFLVLRDKDLGTELERYRVVIDLAFTDDFF</sequence>
<gene>
    <name evidence="1" type="ORF">SAMN05878437_0129</name>
</gene>
<reference evidence="1 2" key="1">
    <citation type="submission" date="2016-11" db="EMBL/GenBank/DDBJ databases">
        <authorList>
            <person name="Jaros S."/>
            <person name="Januszkiewicz K."/>
            <person name="Wedrychowicz H."/>
        </authorList>
    </citation>
    <scope>NUCLEOTIDE SEQUENCE [LARGE SCALE GENOMIC DNA]</scope>
    <source>
        <strain evidence="1 2">ACAM 12</strain>
    </source>
</reference>
<keyword evidence="2" id="KW-1185">Reference proteome</keyword>
<dbReference type="Pfam" id="PF08665">
    <property type="entry name" value="PglZ"/>
    <property type="match status" value="1"/>
</dbReference>
<dbReference type="SUPFAM" id="SSF53649">
    <property type="entry name" value="Alkaline phosphatase-like"/>
    <property type="match status" value="1"/>
</dbReference>
<dbReference type="EMBL" id="LT670847">
    <property type="protein sequence ID" value="SHL89523.1"/>
    <property type="molecule type" value="Genomic_DNA"/>
</dbReference>
<dbReference type="InParanoid" id="A0A1M7ECR5"/>